<dbReference type="SUPFAM" id="SSF56112">
    <property type="entry name" value="Protein kinase-like (PK-like)"/>
    <property type="match status" value="1"/>
</dbReference>
<dbReference type="InterPro" id="IPR011009">
    <property type="entry name" value="Kinase-like_dom_sf"/>
</dbReference>
<dbReference type="Pfam" id="PF18397">
    <property type="entry name" value="IKBKB_SDD"/>
    <property type="match status" value="1"/>
</dbReference>
<dbReference type="PANTHER" id="PTHR22969:SF17">
    <property type="entry name" value="INHIBITOR OF NUCLEAR FACTOR KAPPA-B KINASE SUBUNIT BETA"/>
    <property type="match status" value="1"/>
</dbReference>
<evidence type="ECO:0000313" key="13">
    <source>
        <dbReference type="RefSeq" id="XP_065661149.1"/>
    </source>
</evidence>
<keyword evidence="9" id="KW-0067">ATP-binding</keyword>
<sequence length="675" mass="78411">MENGKVYGNWKYEKQIGCGAFAKVSRWKNIKTDKELVVKQCNSVLSAQSRKRWNDEIKLLKRLEKHKNLVEERDVPKEIIEALASPENLLGLESCECDLREVLSYTENCCGLIESMVLKVLEDVACGLNFLHEKNIIHRDLKPENILKGHKGDQVVYKIADFGFAKDLDRSMCKTVLGTQNYMAPELYESQSGYTKAADYWSFGTVIFECITGIRPFHLIKENKLKVICNKTDNEIWGCETPDGVKFYSDIPMPNRLCKSLTNSLKKWLQLVLCHDAHKRETTECFSMIKDILSINKIHLFDIMTCQETSYICKPGDTVQNLKLFIKQEFGIETYDQCLVKLGSDFLSDQRCLENYVQCTEVVFVFRDSIDATYKINKDMPDRVKELLGYYEEIQKYHELLLKWSHCVYYCTKQSNNYDRLLEGKNALIKVLKCRMETIDELKNELTKLIIQNETGIHFFNESLETDIQLYGTDVLQDEWLNAQTEITKSNDYASNLKSLLNDLFNLKADVEKISAVNGNQFSNELKKIKERADAELYNLSKQKFNKIESNSATMFNIVLEMHSNEKPFIEFYSQLKQVMKTKEKMRNINAALLKKKKDLIKFKNSILETQLCRQTKLRESVTPCGSLSCSESSKEPMFKLMMNELNKAYEIPSSFFTTQFDNLINRLVFFFPFD</sequence>
<dbReference type="InterPro" id="IPR051180">
    <property type="entry name" value="IKK"/>
</dbReference>
<evidence type="ECO:0000256" key="4">
    <source>
        <dbReference type="ARBA" id="ARBA00022527"/>
    </source>
</evidence>
<dbReference type="GeneID" id="100207607"/>
<dbReference type="Gene3D" id="3.10.20.90">
    <property type="entry name" value="Phosphatidylinositol 3-kinase Catalytic Subunit, Chain A, domain 1"/>
    <property type="match status" value="1"/>
</dbReference>
<organism evidence="12 13">
    <name type="scientific">Hydra vulgaris</name>
    <name type="common">Hydra</name>
    <name type="synonym">Hydra attenuata</name>
    <dbReference type="NCBI Taxonomy" id="6087"/>
    <lineage>
        <taxon>Eukaryota</taxon>
        <taxon>Metazoa</taxon>
        <taxon>Cnidaria</taxon>
        <taxon>Hydrozoa</taxon>
        <taxon>Hydroidolina</taxon>
        <taxon>Anthoathecata</taxon>
        <taxon>Aplanulata</taxon>
        <taxon>Hydridae</taxon>
        <taxon>Hydra</taxon>
    </lineage>
</organism>
<comment type="subcellular location">
    <subcellularLocation>
        <location evidence="2">Cytoplasm</location>
    </subcellularLocation>
    <subcellularLocation>
        <location evidence="1">Nucleus</location>
    </subcellularLocation>
</comment>
<dbReference type="PROSITE" id="PS50011">
    <property type="entry name" value="PROTEIN_KINASE_DOM"/>
    <property type="match status" value="1"/>
</dbReference>
<dbReference type="Proteomes" id="UP001652625">
    <property type="component" value="Chromosome 09"/>
</dbReference>
<dbReference type="InterPro" id="IPR046375">
    <property type="entry name" value="IKBKB_SDD_sf"/>
</dbReference>
<accession>A0ABM4CHE8</accession>
<keyword evidence="7" id="KW-0547">Nucleotide-binding</keyword>
<reference evidence="13" key="1">
    <citation type="submission" date="2025-08" db="UniProtKB">
        <authorList>
            <consortium name="RefSeq"/>
        </authorList>
    </citation>
    <scope>IDENTIFICATION</scope>
</reference>
<evidence type="ECO:0000256" key="9">
    <source>
        <dbReference type="ARBA" id="ARBA00022840"/>
    </source>
</evidence>
<dbReference type="Gene3D" id="1.10.510.10">
    <property type="entry name" value="Transferase(Phosphotransferase) domain 1"/>
    <property type="match status" value="1"/>
</dbReference>
<dbReference type="RefSeq" id="XP_065661149.1">
    <property type="nucleotide sequence ID" value="XM_065805077.1"/>
</dbReference>
<keyword evidence="12" id="KW-1185">Reference proteome</keyword>
<dbReference type="InterPro" id="IPR029071">
    <property type="entry name" value="Ubiquitin-like_domsf"/>
</dbReference>
<dbReference type="Gene3D" id="1.20.1270.250">
    <property type="match status" value="1"/>
</dbReference>
<dbReference type="Pfam" id="PF00069">
    <property type="entry name" value="Pkinase"/>
    <property type="match status" value="1"/>
</dbReference>
<feature type="domain" description="Protein kinase" evidence="11">
    <location>
        <begin position="10"/>
        <end position="302"/>
    </location>
</feature>
<evidence type="ECO:0000256" key="3">
    <source>
        <dbReference type="ARBA" id="ARBA00022490"/>
    </source>
</evidence>
<keyword evidence="10" id="KW-0539">Nucleus</keyword>
<keyword evidence="6" id="KW-0808">Transferase</keyword>
<protein>
    <submittedName>
        <fullName evidence="13">Inhibitor of nuclear factor kappa-B kinase subunit beta isoform X2</fullName>
    </submittedName>
</protein>
<keyword evidence="5" id="KW-0597">Phosphoprotein</keyword>
<gene>
    <name evidence="13" type="primary">LOC100207607</name>
</gene>
<dbReference type="PANTHER" id="PTHR22969">
    <property type="entry name" value="IKB KINASE"/>
    <property type="match status" value="1"/>
</dbReference>
<evidence type="ECO:0000256" key="6">
    <source>
        <dbReference type="ARBA" id="ARBA00022679"/>
    </source>
</evidence>
<name>A0ABM4CHE8_HYDVU</name>
<evidence type="ECO:0000256" key="5">
    <source>
        <dbReference type="ARBA" id="ARBA00022553"/>
    </source>
</evidence>
<dbReference type="InterPro" id="IPR000719">
    <property type="entry name" value="Prot_kinase_dom"/>
</dbReference>
<dbReference type="GO" id="GO:0016301">
    <property type="term" value="F:kinase activity"/>
    <property type="evidence" value="ECO:0007669"/>
    <property type="project" value="UniProtKB-KW"/>
</dbReference>
<dbReference type="SMART" id="SM00220">
    <property type="entry name" value="S_TKc"/>
    <property type="match status" value="1"/>
</dbReference>
<evidence type="ECO:0000259" key="11">
    <source>
        <dbReference type="PROSITE" id="PS50011"/>
    </source>
</evidence>
<dbReference type="SUPFAM" id="SSF54236">
    <property type="entry name" value="Ubiquitin-like"/>
    <property type="match status" value="1"/>
</dbReference>
<proteinExistence type="predicted"/>
<evidence type="ECO:0000256" key="7">
    <source>
        <dbReference type="ARBA" id="ARBA00022741"/>
    </source>
</evidence>
<evidence type="ECO:0000256" key="1">
    <source>
        <dbReference type="ARBA" id="ARBA00004123"/>
    </source>
</evidence>
<evidence type="ECO:0000313" key="12">
    <source>
        <dbReference type="Proteomes" id="UP001652625"/>
    </source>
</evidence>
<evidence type="ECO:0000256" key="2">
    <source>
        <dbReference type="ARBA" id="ARBA00004496"/>
    </source>
</evidence>
<keyword evidence="8 13" id="KW-0418">Kinase</keyword>
<dbReference type="InterPro" id="IPR041185">
    <property type="entry name" value="IKBKB_SDD"/>
</dbReference>
<keyword evidence="4" id="KW-0723">Serine/threonine-protein kinase</keyword>
<evidence type="ECO:0000256" key="10">
    <source>
        <dbReference type="ARBA" id="ARBA00023242"/>
    </source>
</evidence>
<evidence type="ECO:0000256" key="8">
    <source>
        <dbReference type="ARBA" id="ARBA00022777"/>
    </source>
</evidence>
<keyword evidence="3" id="KW-0963">Cytoplasm</keyword>